<dbReference type="HOGENOM" id="CLU_018643_0_0_1"/>
<dbReference type="InParanoid" id="E3N4E0"/>
<gene>
    <name evidence="5" type="ORF">CRE_22996</name>
</gene>
<dbReference type="OrthoDB" id="5866954at2759"/>
<evidence type="ECO:0000256" key="2">
    <source>
        <dbReference type="SAM" id="Coils"/>
    </source>
</evidence>
<dbReference type="InterPro" id="IPR021109">
    <property type="entry name" value="Peptidase_aspartic_dom_sf"/>
</dbReference>
<dbReference type="Proteomes" id="UP000008281">
    <property type="component" value="Unassembled WGS sequence"/>
</dbReference>
<accession>E3N4E0</accession>
<keyword evidence="1" id="KW-0479">Metal-binding</keyword>
<feature type="region of interest" description="Disordered" evidence="3">
    <location>
        <begin position="787"/>
        <end position="822"/>
    </location>
</feature>
<dbReference type="PANTHER" id="PTHR46888:SF1">
    <property type="entry name" value="RIBONUCLEASE H"/>
    <property type="match status" value="1"/>
</dbReference>
<feature type="domain" description="CCHC-type" evidence="4">
    <location>
        <begin position="405"/>
        <end position="420"/>
    </location>
</feature>
<organism evidence="6">
    <name type="scientific">Caenorhabditis remanei</name>
    <name type="common">Caenorhabditis vulgaris</name>
    <dbReference type="NCBI Taxonomy" id="31234"/>
    <lineage>
        <taxon>Eukaryota</taxon>
        <taxon>Metazoa</taxon>
        <taxon>Ecdysozoa</taxon>
        <taxon>Nematoda</taxon>
        <taxon>Chromadorea</taxon>
        <taxon>Rhabditida</taxon>
        <taxon>Rhabditina</taxon>
        <taxon>Rhabditomorpha</taxon>
        <taxon>Rhabditoidea</taxon>
        <taxon>Rhabditidae</taxon>
        <taxon>Peloderinae</taxon>
        <taxon>Caenorhabditis</taxon>
    </lineage>
</organism>
<dbReference type="SMART" id="SM00343">
    <property type="entry name" value="ZnF_C2HC"/>
    <property type="match status" value="2"/>
</dbReference>
<dbReference type="GO" id="GO:0008270">
    <property type="term" value="F:zinc ion binding"/>
    <property type="evidence" value="ECO:0007669"/>
    <property type="project" value="UniProtKB-KW"/>
</dbReference>
<keyword evidence="2" id="KW-0175">Coiled coil</keyword>
<dbReference type="PANTHER" id="PTHR46888">
    <property type="entry name" value="ZINC KNUCKLE DOMAINCONTAINING PROTEIN-RELATED"/>
    <property type="match status" value="1"/>
</dbReference>
<evidence type="ECO:0000256" key="3">
    <source>
        <dbReference type="SAM" id="MobiDB-lite"/>
    </source>
</evidence>
<dbReference type="GO" id="GO:0003676">
    <property type="term" value="F:nucleic acid binding"/>
    <property type="evidence" value="ECO:0007669"/>
    <property type="project" value="InterPro"/>
</dbReference>
<feature type="compositionally biased region" description="Basic and acidic residues" evidence="3">
    <location>
        <begin position="380"/>
        <end position="396"/>
    </location>
</feature>
<dbReference type="InterPro" id="IPR005162">
    <property type="entry name" value="Retrotrans_gag_dom"/>
</dbReference>
<feature type="coiled-coil region" evidence="2">
    <location>
        <begin position="440"/>
        <end position="474"/>
    </location>
</feature>
<dbReference type="Gene3D" id="2.40.70.10">
    <property type="entry name" value="Acid Proteases"/>
    <property type="match status" value="1"/>
</dbReference>
<evidence type="ECO:0000313" key="6">
    <source>
        <dbReference type="Proteomes" id="UP000008281"/>
    </source>
</evidence>
<dbReference type="AlphaFoldDB" id="E3N4E0"/>
<dbReference type="InterPro" id="IPR036875">
    <property type="entry name" value="Znf_CCHC_sf"/>
</dbReference>
<dbReference type="PROSITE" id="PS50158">
    <property type="entry name" value="ZF_CCHC"/>
    <property type="match status" value="2"/>
</dbReference>
<dbReference type="GO" id="GO:0019899">
    <property type="term" value="F:enzyme binding"/>
    <property type="evidence" value="ECO:0007669"/>
    <property type="project" value="UniProtKB-ARBA"/>
</dbReference>
<feature type="compositionally biased region" description="Polar residues" evidence="3">
    <location>
        <begin position="748"/>
        <end position="763"/>
    </location>
</feature>
<dbReference type="GO" id="GO:0005737">
    <property type="term" value="C:cytoplasm"/>
    <property type="evidence" value="ECO:0007669"/>
    <property type="project" value="UniProtKB-ARBA"/>
</dbReference>
<dbReference type="CDD" id="cd00303">
    <property type="entry name" value="retropepsin_like"/>
    <property type="match status" value="1"/>
</dbReference>
<evidence type="ECO:0000313" key="5">
    <source>
        <dbReference type="EMBL" id="EFO85498.1"/>
    </source>
</evidence>
<dbReference type="Gene3D" id="4.10.60.10">
    <property type="entry name" value="Zinc finger, CCHC-type"/>
    <property type="match status" value="2"/>
</dbReference>
<dbReference type="Pfam" id="PF00098">
    <property type="entry name" value="zf-CCHC"/>
    <property type="match status" value="1"/>
</dbReference>
<evidence type="ECO:0000256" key="1">
    <source>
        <dbReference type="PROSITE-ProRule" id="PRU00047"/>
    </source>
</evidence>
<keyword evidence="1" id="KW-0863">Zinc-finger</keyword>
<reference evidence="5" key="1">
    <citation type="submission" date="2007-07" db="EMBL/GenBank/DDBJ databases">
        <title>PCAP assembly of the Caenorhabditis remanei genome.</title>
        <authorList>
            <consortium name="The Caenorhabditis remanei Sequencing Consortium"/>
            <person name="Wilson R.K."/>
        </authorList>
    </citation>
    <scope>NUCLEOTIDE SEQUENCE [LARGE SCALE GENOMIC DNA]</scope>
    <source>
        <strain evidence="5">PB4641</strain>
    </source>
</reference>
<dbReference type="InterPro" id="IPR001878">
    <property type="entry name" value="Znf_CCHC"/>
</dbReference>
<keyword evidence="1" id="KW-0862">Zinc</keyword>
<feature type="region of interest" description="Disordered" evidence="3">
    <location>
        <begin position="732"/>
        <end position="763"/>
    </location>
</feature>
<dbReference type="EMBL" id="DS268525">
    <property type="protein sequence ID" value="EFO85498.1"/>
    <property type="molecule type" value="Genomic_DNA"/>
</dbReference>
<dbReference type="Pfam" id="PF03732">
    <property type="entry name" value="Retrotrans_gag"/>
    <property type="match status" value="1"/>
</dbReference>
<feature type="compositionally biased region" description="Polar residues" evidence="3">
    <location>
        <begin position="804"/>
        <end position="822"/>
    </location>
</feature>
<evidence type="ECO:0000259" key="4">
    <source>
        <dbReference type="PROSITE" id="PS50158"/>
    </source>
</evidence>
<protein>
    <recommendedName>
        <fullName evidence="4">CCHC-type domain-containing protein</fullName>
    </recommendedName>
</protein>
<name>E3N4E0_CAERE</name>
<dbReference type="STRING" id="31234.E3N4E0"/>
<proteinExistence type="predicted"/>
<feature type="region of interest" description="Disordered" evidence="3">
    <location>
        <begin position="356"/>
        <end position="396"/>
    </location>
</feature>
<dbReference type="SUPFAM" id="SSF57756">
    <property type="entry name" value="Retrovirus zinc finger-like domains"/>
    <property type="match status" value="2"/>
</dbReference>
<sequence length="822" mass="91557">MVNRSVSARLPTSGQSRTFAEVVVGADYPRILSLRPGPQWQSNATQFVSSDGTPIRVDSEANSVPIRKDSEVKSAPIRDVSGRKCTTIREGSGVESATIRVESSILHSAIREELKSMCPPIRDESGVHVISSPGNGDGKLTSVSAASICEGSTTNAEVVNICKRFTVISDKSEHCSHLSTLPCVMSLSFADGPALSCYSGADEEDLNEFIRSFEDKFALLGKDDKCKGNFLLAHLQEDARDTAQEVLDNNSDATFAQLVEALRARFLHPALSDRYKEMFRSRIMRADETVEDFYRGLTRLAKKIYNTTSSTIAKNEILEQFLYGIDKSMKIHVGLNKPKSPQAALDLARRVEALMPKPKPAEKEALKQAGQSSDYNGRIRNQEDHHQQRSRSNDVRKESGDTFYCHYCNEAGHYAYQCPEKARKREARQQAESTQPRIGVAVCKKTNEELQQELKASNEQVEALKQRLNRLSALEYGSYYGDQCMTIKCPDQTNQTVGARLYESIDTPSNSFCAKIPIKANDFSCIALVDTGATITVTSGIMCSCLGIPSPEPHQKEALVAFGNNKVEIVGSRMVTFSIGSYKIQHRVHFTAEPCTPRGQYDFILGTDILSRLPAIFDFRQAKLHIGKDVLTFDEEAKCQSGQCQVLDTNTTRTHQEVLESHCEHTNVGSWAKEMESIRNQEIAPTKESKFSKVVKFQSTPKRKGTCYFCKKEGHWIRECRKKAKQLAATVKMQRTLRTSNRGEDPISSRSKGSSQEVGTTTSETYLTQEYKRLLKQVEGMQNKKLMVEQQPVKVDEDQEDPTPKSTFVNTDGSTSPTDSSL</sequence>
<keyword evidence="6" id="KW-1185">Reference proteome</keyword>
<dbReference type="SUPFAM" id="SSF50630">
    <property type="entry name" value="Acid proteases"/>
    <property type="match status" value="1"/>
</dbReference>
<feature type="domain" description="CCHC-type" evidence="4">
    <location>
        <begin position="707"/>
        <end position="722"/>
    </location>
</feature>